<evidence type="ECO:0000313" key="3">
    <source>
        <dbReference type="Proteomes" id="UP001456524"/>
    </source>
</evidence>
<dbReference type="PANTHER" id="PTHR35186:SF4">
    <property type="entry name" value="PRION-INHIBITION AND PROPAGATION HELO DOMAIN-CONTAINING PROTEIN"/>
    <property type="match status" value="1"/>
</dbReference>
<organism evidence="2 3">
    <name type="scientific">Phyllosticta citrichinensis</name>
    <dbReference type="NCBI Taxonomy" id="1130410"/>
    <lineage>
        <taxon>Eukaryota</taxon>
        <taxon>Fungi</taxon>
        <taxon>Dikarya</taxon>
        <taxon>Ascomycota</taxon>
        <taxon>Pezizomycotina</taxon>
        <taxon>Dothideomycetes</taxon>
        <taxon>Dothideomycetes incertae sedis</taxon>
        <taxon>Botryosphaeriales</taxon>
        <taxon>Phyllostictaceae</taxon>
        <taxon>Phyllosticta</taxon>
    </lineage>
</organism>
<accession>A0ABR1XX09</accession>
<name>A0ABR1XX09_9PEZI</name>
<comment type="caution">
    <text evidence="2">The sequence shown here is derived from an EMBL/GenBank/DDBJ whole genome shotgun (WGS) entry which is preliminary data.</text>
</comment>
<protein>
    <recommendedName>
        <fullName evidence="1">DUF7580 domain-containing protein</fullName>
    </recommendedName>
</protein>
<evidence type="ECO:0000259" key="1">
    <source>
        <dbReference type="Pfam" id="PF24476"/>
    </source>
</evidence>
<gene>
    <name evidence="2" type="ORF">IWX90DRAFT_192797</name>
</gene>
<dbReference type="PANTHER" id="PTHR35186">
    <property type="entry name" value="ANK_REP_REGION DOMAIN-CONTAINING PROTEIN"/>
    <property type="match status" value="1"/>
</dbReference>
<feature type="domain" description="DUF7580" evidence="1">
    <location>
        <begin position="198"/>
        <end position="545"/>
    </location>
</feature>
<keyword evidence="3" id="KW-1185">Reference proteome</keyword>
<proteinExistence type="predicted"/>
<dbReference type="InterPro" id="IPR056002">
    <property type="entry name" value="DUF7580"/>
</dbReference>
<dbReference type="EMBL" id="JBBWUH010000004">
    <property type="protein sequence ID" value="KAK8169919.1"/>
    <property type="molecule type" value="Genomic_DNA"/>
</dbReference>
<reference evidence="2 3" key="1">
    <citation type="journal article" date="2022" name="G3 (Bethesda)">
        <title>Enemy or ally: a genomic approach to elucidate the lifestyle of Phyllosticta citrichinaensis.</title>
        <authorList>
            <person name="Buijs V.A."/>
            <person name="Groenewald J.Z."/>
            <person name="Haridas S."/>
            <person name="LaButti K.M."/>
            <person name="Lipzen A."/>
            <person name="Martin F.M."/>
            <person name="Barry K."/>
            <person name="Grigoriev I.V."/>
            <person name="Crous P.W."/>
            <person name="Seidl M.F."/>
        </authorList>
    </citation>
    <scope>NUCLEOTIDE SEQUENCE [LARGE SCALE GENOMIC DNA]</scope>
    <source>
        <strain evidence="2 3">CBS 129764</strain>
    </source>
</reference>
<evidence type="ECO:0000313" key="2">
    <source>
        <dbReference type="EMBL" id="KAK8169919.1"/>
    </source>
</evidence>
<dbReference type="Proteomes" id="UP001456524">
    <property type="component" value="Unassembled WGS sequence"/>
</dbReference>
<sequence>MSGIEVAGLVLGAVPLIIEAMKQYADGARTVKRFIFYEEPLRDLSRNLRAERAICQNTCEKLLQGIAPESEIDGLLQDMDGKLWERLDLEPAVRLRLGRSHEPFVETLIRMGEVIREIANKLKLDQKYHVQIDRTKKFRKEYERLQFTLKKSSYDELMKTVCRYNKRLNQLADQSSRHEQGLNGHSVRCKLPDFRNFQRYASAIHALIQRCFNCTCSNFHTASLRLDRPREDRDINTPGGFRFGLLFSYTAEPTLLRPTAPWNVEAAEIGLLEQEESKLETPPPVALKGKGRISFLAPEPRASPTPPTQMAPMQQISDLCNALNEFKQSHQKICVGYMLDEHEGKRKYGLFLPRSTAMQQKPHSFVSLRDVLANGHAASGFNLRAKVNLAVAVANSMIGLHDTPWLDSFWGENDIVFLKCADKPEFDSPYIWKKNAHVSSNGDANPAWTPYSPRNKALYSLGILLTEIYLGTSFEQVLEQNLRNGDISEALERIIDQVSDAAGDECGDAVRRCIFCLFDCRRIDFEGEDFCRMFYTQVVSCLETTQKSLFSLKSY</sequence>
<dbReference type="Pfam" id="PF24476">
    <property type="entry name" value="DUF7580"/>
    <property type="match status" value="1"/>
</dbReference>